<keyword evidence="3" id="KW-1185">Reference proteome</keyword>
<evidence type="ECO:0000313" key="2">
    <source>
        <dbReference type="EMBL" id="KAF2455025.1"/>
    </source>
</evidence>
<feature type="region of interest" description="Disordered" evidence="1">
    <location>
        <begin position="1"/>
        <end position="95"/>
    </location>
</feature>
<evidence type="ECO:0000256" key="1">
    <source>
        <dbReference type="SAM" id="MobiDB-lite"/>
    </source>
</evidence>
<protein>
    <submittedName>
        <fullName evidence="2">Uncharacterized protein</fullName>
    </submittedName>
</protein>
<feature type="compositionally biased region" description="Basic and acidic residues" evidence="1">
    <location>
        <begin position="81"/>
        <end position="95"/>
    </location>
</feature>
<sequence>MQLTSRFLIPEGSDSDWERRQTAPLRGQRRRPLREELLRSNPSRRSTAIPAERSVPIVGGGTGHGPWQRRTRRGRAGFDTYLERQRGRGRAESVERAVVKTATAAGPIWTRTGPGHGVQTRNGFHGTGSPSGPGSPPPPPAGPVRPTFTSARAVSMQLPRAAFMMDGDAPGGQQG</sequence>
<dbReference type="AlphaFoldDB" id="A0A6A6NTD3"/>
<evidence type="ECO:0000313" key="3">
    <source>
        <dbReference type="Proteomes" id="UP000799766"/>
    </source>
</evidence>
<dbReference type="EMBL" id="MU001688">
    <property type="protein sequence ID" value="KAF2455025.1"/>
    <property type="molecule type" value="Genomic_DNA"/>
</dbReference>
<reference evidence="2" key="1">
    <citation type="journal article" date="2020" name="Stud. Mycol.">
        <title>101 Dothideomycetes genomes: a test case for predicting lifestyles and emergence of pathogens.</title>
        <authorList>
            <person name="Haridas S."/>
            <person name="Albert R."/>
            <person name="Binder M."/>
            <person name="Bloem J."/>
            <person name="Labutti K."/>
            <person name="Salamov A."/>
            <person name="Andreopoulos B."/>
            <person name="Baker S."/>
            <person name="Barry K."/>
            <person name="Bills G."/>
            <person name="Bluhm B."/>
            <person name="Cannon C."/>
            <person name="Castanera R."/>
            <person name="Culley D."/>
            <person name="Daum C."/>
            <person name="Ezra D."/>
            <person name="Gonzalez J."/>
            <person name="Henrissat B."/>
            <person name="Kuo A."/>
            <person name="Liang C."/>
            <person name="Lipzen A."/>
            <person name="Lutzoni F."/>
            <person name="Magnuson J."/>
            <person name="Mondo S."/>
            <person name="Nolan M."/>
            <person name="Ohm R."/>
            <person name="Pangilinan J."/>
            <person name="Park H.-J."/>
            <person name="Ramirez L."/>
            <person name="Alfaro M."/>
            <person name="Sun H."/>
            <person name="Tritt A."/>
            <person name="Yoshinaga Y."/>
            <person name="Zwiers L.-H."/>
            <person name="Turgeon B."/>
            <person name="Goodwin S."/>
            <person name="Spatafora J."/>
            <person name="Crous P."/>
            <person name="Grigoriev I."/>
        </authorList>
    </citation>
    <scope>NUCLEOTIDE SEQUENCE</scope>
    <source>
        <strain evidence="2">ATCC 16933</strain>
    </source>
</reference>
<organism evidence="2 3">
    <name type="scientific">Lineolata rhizophorae</name>
    <dbReference type="NCBI Taxonomy" id="578093"/>
    <lineage>
        <taxon>Eukaryota</taxon>
        <taxon>Fungi</taxon>
        <taxon>Dikarya</taxon>
        <taxon>Ascomycota</taxon>
        <taxon>Pezizomycotina</taxon>
        <taxon>Dothideomycetes</taxon>
        <taxon>Dothideomycetes incertae sedis</taxon>
        <taxon>Lineolatales</taxon>
        <taxon>Lineolataceae</taxon>
        <taxon>Lineolata</taxon>
    </lineage>
</organism>
<proteinExistence type="predicted"/>
<gene>
    <name evidence="2" type="ORF">BDY21DRAFT_77240</name>
</gene>
<feature type="region of interest" description="Disordered" evidence="1">
    <location>
        <begin position="107"/>
        <end position="152"/>
    </location>
</feature>
<dbReference type="Proteomes" id="UP000799766">
    <property type="component" value="Unassembled WGS sequence"/>
</dbReference>
<feature type="compositionally biased region" description="Pro residues" evidence="1">
    <location>
        <begin position="133"/>
        <end position="143"/>
    </location>
</feature>
<accession>A0A6A6NTD3</accession>
<name>A0A6A6NTD3_9PEZI</name>